<organism evidence="10 11">
    <name type="scientific">Fructilactobacillus fructivorans</name>
    <dbReference type="NCBI Taxonomy" id="1614"/>
    <lineage>
        <taxon>Bacteria</taxon>
        <taxon>Bacillati</taxon>
        <taxon>Bacillota</taxon>
        <taxon>Bacilli</taxon>
        <taxon>Lactobacillales</taxon>
        <taxon>Lactobacillaceae</taxon>
        <taxon>Fructilactobacillus</taxon>
    </lineage>
</organism>
<dbReference type="GO" id="GO:0006164">
    <property type="term" value="P:purine nucleotide biosynthetic process"/>
    <property type="evidence" value="ECO:0007669"/>
    <property type="project" value="UniProtKB-KW"/>
</dbReference>
<dbReference type="PANTHER" id="PTHR11609">
    <property type="entry name" value="PURINE BIOSYNTHESIS PROTEIN 6/7, PUR6/7"/>
    <property type="match status" value="1"/>
</dbReference>
<dbReference type="InterPro" id="IPR016185">
    <property type="entry name" value="PreATP-grasp_dom_sf"/>
</dbReference>
<gene>
    <name evidence="10" type="ORF">LfDm3_1026</name>
</gene>
<evidence type="ECO:0000256" key="4">
    <source>
        <dbReference type="ARBA" id="ARBA00022755"/>
    </source>
</evidence>
<comment type="caution">
    <text evidence="10">The sequence shown here is derived from an EMBL/GenBank/DDBJ whole genome shotgun (WGS) entry which is preliminary data.</text>
</comment>
<dbReference type="SUPFAM" id="SSF56059">
    <property type="entry name" value="Glutathione synthetase ATP-binding domain-like"/>
    <property type="match status" value="1"/>
</dbReference>
<sequence length="377" mass="42672">MDSVLLYPGSTIGIIGDYFSSTQLVNVARDAGLKIATYSSNSDSEIARQSDYAFTGDMNDVDTLREFAEKCDLVTYVSNDIDPQVISEIEKYTYVPQGESLLEISQDRVMERAFFDQINVNTSPYVTIINLEDIYQAIDSIGYPAILKPIQRHMVNNQQLVINESNDIALASDMLKRGPYILESYVPYRSEYSIIATKSVKDNLQQFPAVKTSYLGNVLQTASTDISKVDQKVIEEMIRIVNQIGKNVKYVGSFEVSFGVTADHNIYVTNIDPTVNNTGFLFNLATEISEYDQHLRAISGLPLAKIKKISDVVSRSFTKKQYEQVLRQRILQPNWQFYFNYHNNARDNDVVGVILIPTDSVEEAFHRIVNTGIWTKN</sequence>
<dbReference type="PATRIC" id="fig|1614.7.peg.973"/>
<evidence type="ECO:0000313" key="10">
    <source>
        <dbReference type="EMBL" id="KID41360.1"/>
    </source>
</evidence>
<name>A0A0C1LXC7_9LACO</name>
<keyword evidence="10" id="KW-0456">Lyase</keyword>
<dbReference type="Gene3D" id="3.30.470.20">
    <property type="entry name" value="ATP-grasp fold, B domain"/>
    <property type="match status" value="1"/>
</dbReference>
<protein>
    <submittedName>
        <fullName evidence="10">Phosphoribosylaminoimidazole carboxylase ATPase subunit</fullName>
        <ecNumber evidence="10">4.1.1.21</ecNumber>
    </submittedName>
</protein>
<reference evidence="10 11" key="1">
    <citation type="submission" date="2014-06" db="EMBL/GenBank/DDBJ databases">
        <title>Functional and comparative genomic analyses of the Drosophila gut microbiota identify candidate symbiosis factors.</title>
        <authorList>
            <person name="Newell P.D."/>
            <person name="Chaston J.M."/>
            <person name="Douglas A.E."/>
        </authorList>
    </citation>
    <scope>NUCLEOTIDE SEQUENCE [LARGE SCALE GENOMIC DNA]</scope>
    <source>
        <strain evidence="10 11">DmCS_002</strain>
    </source>
</reference>
<evidence type="ECO:0000256" key="7">
    <source>
        <dbReference type="ARBA" id="ARBA00025704"/>
    </source>
</evidence>
<keyword evidence="5 8" id="KW-0067">ATP-binding</keyword>
<dbReference type="GO" id="GO:0004638">
    <property type="term" value="F:phosphoribosylaminoimidazole carboxylase activity"/>
    <property type="evidence" value="ECO:0007669"/>
    <property type="project" value="UniProtKB-EC"/>
</dbReference>
<dbReference type="EC" id="4.1.1.21" evidence="10"/>
<dbReference type="Pfam" id="PF02222">
    <property type="entry name" value="ATP-grasp"/>
    <property type="match status" value="1"/>
</dbReference>
<dbReference type="InterPro" id="IPR011761">
    <property type="entry name" value="ATP-grasp"/>
</dbReference>
<dbReference type="RefSeq" id="WP_039144747.1">
    <property type="nucleotide sequence ID" value="NZ_JOJZ01000020.1"/>
</dbReference>
<evidence type="ECO:0000256" key="8">
    <source>
        <dbReference type="PROSITE-ProRule" id="PRU00409"/>
    </source>
</evidence>
<evidence type="ECO:0000256" key="2">
    <source>
        <dbReference type="ARBA" id="ARBA00001946"/>
    </source>
</evidence>
<dbReference type="GeneID" id="74913688"/>
<keyword evidence="11" id="KW-1185">Reference proteome</keyword>
<dbReference type="GO" id="GO:0046872">
    <property type="term" value="F:metal ion binding"/>
    <property type="evidence" value="ECO:0007669"/>
    <property type="project" value="InterPro"/>
</dbReference>
<dbReference type="OrthoDB" id="9804625at2"/>
<dbReference type="AlphaFoldDB" id="A0A0C1LXC7"/>
<evidence type="ECO:0000256" key="3">
    <source>
        <dbReference type="ARBA" id="ARBA00022741"/>
    </source>
</evidence>
<accession>A0A0C1LXC7</accession>
<keyword evidence="4" id="KW-0658">Purine biosynthesis</keyword>
<evidence type="ECO:0000256" key="5">
    <source>
        <dbReference type="ARBA" id="ARBA00022840"/>
    </source>
</evidence>
<keyword evidence="3 8" id="KW-0547">Nucleotide-binding</keyword>
<dbReference type="InterPro" id="IPR013815">
    <property type="entry name" value="ATP_grasp_subdomain_1"/>
</dbReference>
<dbReference type="Gene3D" id="3.40.50.20">
    <property type="match status" value="1"/>
</dbReference>
<dbReference type="PANTHER" id="PTHR11609:SF5">
    <property type="entry name" value="PHOSPHORIBOSYLAMINOIMIDAZOLE CARBOXYLASE"/>
    <property type="match status" value="1"/>
</dbReference>
<evidence type="ECO:0000259" key="9">
    <source>
        <dbReference type="PROSITE" id="PS50975"/>
    </source>
</evidence>
<evidence type="ECO:0000256" key="6">
    <source>
        <dbReference type="ARBA" id="ARBA00023211"/>
    </source>
</evidence>
<dbReference type="PROSITE" id="PS50975">
    <property type="entry name" value="ATP_GRASP"/>
    <property type="match status" value="1"/>
</dbReference>
<evidence type="ECO:0000313" key="11">
    <source>
        <dbReference type="Proteomes" id="UP000031397"/>
    </source>
</evidence>
<comment type="cofactor">
    <cofactor evidence="2">
        <name>Mg(2+)</name>
        <dbReference type="ChEBI" id="CHEBI:18420"/>
    </cofactor>
</comment>
<dbReference type="InterPro" id="IPR003135">
    <property type="entry name" value="ATP-grasp_carboxylate-amine"/>
</dbReference>
<comment type="cofactor">
    <cofactor evidence="1">
        <name>Mn(2+)</name>
        <dbReference type="ChEBI" id="CHEBI:29035"/>
    </cofactor>
</comment>
<comment type="pathway">
    <text evidence="7">Purine metabolism.</text>
</comment>
<evidence type="ECO:0000256" key="1">
    <source>
        <dbReference type="ARBA" id="ARBA00001936"/>
    </source>
</evidence>
<dbReference type="GO" id="GO:0005524">
    <property type="term" value="F:ATP binding"/>
    <property type="evidence" value="ECO:0007669"/>
    <property type="project" value="UniProtKB-UniRule"/>
</dbReference>
<dbReference type="InterPro" id="IPR054350">
    <property type="entry name" value="PurT/PurK_preATP-grasp"/>
</dbReference>
<dbReference type="SUPFAM" id="SSF52440">
    <property type="entry name" value="PreATP-grasp domain"/>
    <property type="match status" value="1"/>
</dbReference>
<dbReference type="EMBL" id="JOJZ01000020">
    <property type="protein sequence ID" value="KID41360.1"/>
    <property type="molecule type" value="Genomic_DNA"/>
</dbReference>
<feature type="domain" description="ATP-grasp" evidence="9">
    <location>
        <begin position="112"/>
        <end position="299"/>
    </location>
</feature>
<dbReference type="Proteomes" id="UP000031397">
    <property type="component" value="Unassembled WGS sequence"/>
</dbReference>
<dbReference type="Pfam" id="PF22660">
    <property type="entry name" value="RS_preATP-grasp-like"/>
    <property type="match status" value="1"/>
</dbReference>
<keyword evidence="6" id="KW-0464">Manganese</keyword>
<proteinExistence type="predicted"/>
<dbReference type="GO" id="GO:0005829">
    <property type="term" value="C:cytosol"/>
    <property type="evidence" value="ECO:0007669"/>
    <property type="project" value="TreeGrafter"/>
</dbReference>
<dbReference type="Gene3D" id="3.30.1490.20">
    <property type="entry name" value="ATP-grasp fold, A domain"/>
    <property type="match status" value="1"/>
</dbReference>